<dbReference type="PANTHER" id="PTHR38594">
    <property type="entry name" value="PEP-DEPENDENT DIHYDROXYACETONE KINASE, PHOSPHORYL DONOR SUBUNIT DHAM"/>
    <property type="match status" value="1"/>
</dbReference>
<comment type="catalytic activity">
    <reaction evidence="1">
        <text>dihydroxyacetone + phosphoenolpyruvate = dihydroxyacetone phosphate + pyruvate</text>
        <dbReference type="Rhea" id="RHEA:18381"/>
        <dbReference type="ChEBI" id="CHEBI:15361"/>
        <dbReference type="ChEBI" id="CHEBI:16016"/>
        <dbReference type="ChEBI" id="CHEBI:57642"/>
        <dbReference type="ChEBI" id="CHEBI:58702"/>
        <dbReference type="EC" id="2.7.1.121"/>
    </reaction>
</comment>
<dbReference type="Pfam" id="PF00381">
    <property type="entry name" value="PTS-HPr"/>
    <property type="match status" value="1"/>
</dbReference>
<comment type="subunit">
    <text evidence="7">Homodimer. The dihydroxyacetone kinase complex is composed of a homodimer of DhaM, a homodimer of DhaK and the subunit DhaL.</text>
</comment>
<evidence type="ECO:0000256" key="1">
    <source>
        <dbReference type="ARBA" id="ARBA00001113"/>
    </source>
</evidence>
<organism evidence="10 11">
    <name type="scientific">Corynebacterium uterequi</name>
    <dbReference type="NCBI Taxonomy" id="1072256"/>
    <lineage>
        <taxon>Bacteria</taxon>
        <taxon>Bacillati</taxon>
        <taxon>Actinomycetota</taxon>
        <taxon>Actinomycetes</taxon>
        <taxon>Mycobacteriales</taxon>
        <taxon>Corynebacteriaceae</taxon>
        <taxon>Corynebacterium</taxon>
    </lineage>
</organism>
<dbReference type="AlphaFoldDB" id="A0A0G3HDZ0"/>
<dbReference type="Gene3D" id="3.30.1340.10">
    <property type="entry name" value="HPr-like"/>
    <property type="match status" value="1"/>
</dbReference>
<keyword evidence="10" id="KW-0418">Kinase</keyword>
<protein>
    <recommendedName>
        <fullName evidence="5">Phosphocarrier protein HPr</fullName>
        <ecNumber evidence="4">2.7.1.121</ecNumber>
    </recommendedName>
</protein>
<comment type="function">
    <text evidence="3">General (non sugar-specific) component of the phosphoenolpyruvate-dependent sugar phosphotransferase system (sugar PTS). This major carbohydrate active-transport system catalyzes the phosphorylation of incoming sugar substrates concomitantly with their translocation across the cell membrane. The phosphoryl group from phosphoenolpyruvate (PEP) is transferred to the phosphoryl carrier protein HPr by enzyme I. Phospho-HPr then transfers it to the PTS EIIA domain.</text>
</comment>
<dbReference type="GO" id="GO:0009401">
    <property type="term" value="P:phosphoenolpyruvate-dependent sugar phosphotransferase system"/>
    <property type="evidence" value="ECO:0007669"/>
    <property type="project" value="InterPro"/>
</dbReference>
<keyword evidence="6 10" id="KW-0808">Transferase</keyword>
<sequence length="215" mass="21596">MSVALVLVSHSAELARGLAELCQQMAPDVAISPVGGDSDGGLGTSYDAIDAAVRTQLDAGYEVLVMTDLGSATMTVEVVLDDYSEGVRLADAPFVEGSVAAAVAAQQGSDLAGVESAAVSSIEAFRPPAAAAVAEDAYQRTVVVRDADGLHARPAAVIAEMAAAAEDGVQLNGVDAESALLIMTLGLLAGDEVTVSGADREVVDRIAEAIAAGID</sequence>
<dbReference type="GO" id="GO:0019563">
    <property type="term" value="P:glycerol catabolic process"/>
    <property type="evidence" value="ECO:0007669"/>
    <property type="project" value="InterPro"/>
</dbReference>
<dbReference type="STRING" id="1072256.CUTER_04700"/>
<dbReference type="PANTHER" id="PTHR38594:SF1">
    <property type="entry name" value="PEP-DEPENDENT DIHYDROXYACETONE KINASE, PHOSPHORYL DONOR SUBUNIT DHAM"/>
    <property type="match status" value="1"/>
</dbReference>
<dbReference type="GO" id="GO:0047324">
    <property type="term" value="F:phosphoenolpyruvate-glycerone phosphotransferase activity"/>
    <property type="evidence" value="ECO:0007669"/>
    <property type="project" value="UniProtKB-EC"/>
</dbReference>
<dbReference type="EMBL" id="CP011546">
    <property type="protein sequence ID" value="AKK10945.1"/>
    <property type="molecule type" value="Genomic_DNA"/>
</dbReference>
<dbReference type="GO" id="GO:0016020">
    <property type="term" value="C:membrane"/>
    <property type="evidence" value="ECO:0007669"/>
    <property type="project" value="InterPro"/>
</dbReference>
<dbReference type="InterPro" id="IPR000032">
    <property type="entry name" value="HPr-like"/>
</dbReference>
<evidence type="ECO:0000313" key="10">
    <source>
        <dbReference type="EMBL" id="AKK10945.1"/>
    </source>
</evidence>
<evidence type="ECO:0000256" key="5">
    <source>
        <dbReference type="ARBA" id="ARBA00020422"/>
    </source>
</evidence>
<proteinExistence type="predicted"/>
<dbReference type="NCBIfam" id="TIGR01003">
    <property type="entry name" value="PTS_HPr_family"/>
    <property type="match status" value="1"/>
</dbReference>
<evidence type="ECO:0000256" key="7">
    <source>
        <dbReference type="ARBA" id="ARBA00046577"/>
    </source>
</evidence>
<feature type="domain" description="HPr" evidence="9">
    <location>
        <begin position="137"/>
        <end position="215"/>
    </location>
</feature>
<dbReference type="InterPro" id="IPR039643">
    <property type="entry name" value="DhaM"/>
</dbReference>
<dbReference type="InterPro" id="IPR012844">
    <property type="entry name" value="DhaM_N"/>
</dbReference>
<dbReference type="PRINTS" id="PR00107">
    <property type="entry name" value="PHOSPHOCPHPR"/>
</dbReference>
<dbReference type="Pfam" id="PF03610">
    <property type="entry name" value="EIIA-man"/>
    <property type="match status" value="1"/>
</dbReference>
<dbReference type="PATRIC" id="fig|1072256.5.peg.933"/>
<dbReference type="NCBIfam" id="TIGR02364">
    <property type="entry name" value="dha_pts"/>
    <property type="match status" value="1"/>
</dbReference>
<keyword evidence="11" id="KW-1185">Reference proteome</keyword>
<dbReference type="InterPro" id="IPR035895">
    <property type="entry name" value="HPr-like_sf"/>
</dbReference>
<dbReference type="OrthoDB" id="350754at2"/>
<dbReference type="InterPro" id="IPR001020">
    <property type="entry name" value="PTS_HPr_His_P_site"/>
</dbReference>
<evidence type="ECO:0000256" key="2">
    <source>
        <dbReference type="ARBA" id="ARBA00002788"/>
    </source>
</evidence>
<dbReference type="PROSITE" id="PS51350">
    <property type="entry name" value="PTS_HPR_DOM"/>
    <property type="match status" value="1"/>
</dbReference>
<dbReference type="EC" id="2.7.1.121" evidence="4"/>
<dbReference type="InterPro" id="IPR036662">
    <property type="entry name" value="PTS_EIIA_man-typ_sf"/>
</dbReference>
<reference evidence="11" key="2">
    <citation type="submission" date="2015-05" db="EMBL/GenBank/DDBJ databases">
        <title>Complete genome sequence of Corynebacterium uterequi DSM 45634, isolated from the uterus of a maiden mare.</title>
        <authorList>
            <person name="Ruckert C."/>
            <person name="Albersmeier A."/>
            <person name="Winkler A."/>
            <person name="Tauch A."/>
        </authorList>
    </citation>
    <scope>NUCLEOTIDE SEQUENCE [LARGE SCALE GENOMIC DNA]</scope>
    <source>
        <strain evidence="11">DSM 45634</strain>
    </source>
</reference>
<gene>
    <name evidence="10" type="ORF">CUTER_04700</name>
</gene>
<evidence type="ECO:0000259" key="8">
    <source>
        <dbReference type="PROSITE" id="PS51096"/>
    </source>
</evidence>
<accession>A0A0G3HDZ0</accession>
<feature type="domain" description="PTS EIIA type-4" evidence="8">
    <location>
        <begin position="2"/>
        <end position="142"/>
    </location>
</feature>
<dbReference type="Gene3D" id="3.40.50.510">
    <property type="entry name" value="Phosphotransferase system, mannose-type IIA component"/>
    <property type="match status" value="1"/>
</dbReference>
<dbReference type="SUPFAM" id="SSF53062">
    <property type="entry name" value="PTS system fructose IIA component-like"/>
    <property type="match status" value="1"/>
</dbReference>
<dbReference type="SUPFAM" id="SSF55594">
    <property type="entry name" value="HPr-like"/>
    <property type="match status" value="1"/>
</dbReference>
<dbReference type="InterPro" id="IPR004701">
    <property type="entry name" value="PTS_EIIA_man-typ"/>
</dbReference>
<evidence type="ECO:0000313" key="11">
    <source>
        <dbReference type="Proteomes" id="UP000035548"/>
    </source>
</evidence>
<evidence type="ECO:0000256" key="4">
    <source>
        <dbReference type="ARBA" id="ARBA00012095"/>
    </source>
</evidence>
<evidence type="ECO:0000256" key="3">
    <source>
        <dbReference type="ARBA" id="ARBA00003681"/>
    </source>
</evidence>
<evidence type="ECO:0000259" key="9">
    <source>
        <dbReference type="PROSITE" id="PS51350"/>
    </source>
</evidence>
<reference evidence="10 11" key="1">
    <citation type="journal article" date="2015" name="Genome Announc.">
        <title>Virulence Factor Genes Detected in the Complete Genome Sequence of Corynebacterium uterequi DSM 45634, Isolated from the Uterus of a Maiden Mare.</title>
        <authorList>
            <person name="Ruckert C."/>
            <person name="Kriete M."/>
            <person name="Jaenicke S."/>
            <person name="Winkler A."/>
            <person name="Tauch A."/>
        </authorList>
    </citation>
    <scope>NUCLEOTIDE SEQUENCE [LARGE SCALE GENOMIC DNA]</scope>
    <source>
        <strain evidence="10 11">DSM 45634</strain>
    </source>
</reference>
<dbReference type="Proteomes" id="UP000035548">
    <property type="component" value="Chromosome"/>
</dbReference>
<evidence type="ECO:0000256" key="6">
    <source>
        <dbReference type="ARBA" id="ARBA00022679"/>
    </source>
</evidence>
<name>A0A0G3HDZ0_9CORY</name>
<dbReference type="PROSITE" id="PS00369">
    <property type="entry name" value="PTS_HPR_HIS"/>
    <property type="match status" value="1"/>
</dbReference>
<dbReference type="RefSeq" id="WP_047259434.1">
    <property type="nucleotide sequence ID" value="NZ_CP011546.1"/>
</dbReference>
<dbReference type="KEGG" id="cut:CUTER_04700"/>
<dbReference type="PROSITE" id="PS51096">
    <property type="entry name" value="PTS_EIIA_TYPE_4"/>
    <property type="match status" value="1"/>
</dbReference>
<comment type="function">
    <text evidence="2">Component of the dihydroxyacetone kinase complex, which is responsible for the phosphoenolpyruvate (PEP)-dependent phosphorylation of dihydroxyacetone. DhaM serves as the phosphoryl donor. Is phosphorylated by phosphoenolpyruvate in an EI- and HPr-dependent reaction, and a phosphorelay system on histidine residues finally leads to phosphoryl transfer to DhaL and dihydroxyacetone.</text>
</comment>